<dbReference type="OrthoDB" id="5416037at2759"/>
<dbReference type="Pfam" id="PF20237">
    <property type="entry name" value="DUF6594"/>
    <property type="match status" value="1"/>
</dbReference>
<protein>
    <recommendedName>
        <fullName evidence="3">DUF6594 domain-containing protein</fullName>
    </recommendedName>
</protein>
<proteinExistence type="predicted"/>
<feature type="transmembrane region" description="Helical" evidence="2">
    <location>
        <begin position="223"/>
        <end position="245"/>
    </location>
</feature>
<feature type="transmembrane region" description="Helical" evidence="2">
    <location>
        <begin position="257"/>
        <end position="274"/>
    </location>
</feature>
<feature type="compositionally biased region" description="Basic and acidic residues" evidence="1">
    <location>
        <begin position="95"/>
        <end position="111"/>
    </location>
</feature>
<dbReference type="AlphaFoldDB" id="A0A6A6D1D2"/>
<keyword evidence="2" id="KW-0812">Transmembrane</keyword>
<sequence>MEAPSRPSFDAERTITSSTTTISNPTPSVLEKQPDEPWKTHGYPELTRWMASSNDFLVLRRFSQVGVRLTLKLQDELVRMEEQLRQMDDFASNQPERRGGSGSYRLDEGSPRDKLLEEMAPRLREYYDFVNAFSQIKSRPGAQNFQILHVRNWFDNHHDAIYEPEREFVAEQNDGDLITLVDKPKSLLRQFLQRFTGTVRLFRVRQRADRIRSSTTRYYSDRWFDTFTSAVIIAGGLVMLFVPIWWLNSVVENSKRLGINTGFVFLFAVLLFGATTNATKGFEVLAATAAYAAVLMVYLQNGSSS</sequence>
<evidence type="ECO:0000259" key="3">
    <source>
        <dbReference type="Pfam" id="PF20237"/>
    </source>
</evidence>
<gene>
    <name evidence="4" type="ORF">M409DRAFT_17182</name>
</gene>
<evidence type="ECO:0000313" key="5">
    <source>
        <dbReference type="Proteomes" id="UP000799537"/>
    </source>
</evidence>
<evidence type="ECO:0000313" key="4">
    <source>
        <dbReference type="EMBL" id="KAF2173237.1"/>
    </source>
</evidence>
<dbReference type="InterPro" id="IPR046529">
    <property type="entry name" value="DUF6594"/>
</dbReference>
<dbReference type="PANTHER" id="PTHR34502:SF4">
    <property type="entry name" value="DUF6594 DOMAIN-CONTAINING PROTEIN"/>
    <property type="match status" value="1"/>
</dbReference>
<keyword evidence="5" id="KW-1185">Reference proteome</keyword>
<dbReference type="PANTHER" id="PTHR34502">
    <property type="entry name" value="DUF6594 DOMAIN-CONTAINING PROTEIN-RELATED"/>
    <property type="match status" value="1"/>
</dbReference>
<feature type="region of interest" description="Disordered" evidence="1">
    <location>
        <begin position="1"/>
        <end position="38"/>
    </location>
</feature>
<name>A0A6A6D1D2_ZASCE</name>
<keyword evidence="2" id="KW-1133">Transmembrane helix</keyword>
<dbReference type="Proteomes" id="UP000799537">
    <property type="component" value="Unassembled WGS sequence"/>
</dbReference>
<organism evidence="4 5">
    <name type="scientific">Zasmidium cellare ATCC 36951</name>
    <dbReference type="NCBI Taxonomy" id="1080233"/>
    <lineage>
        <taxon>Eukaryota</taxon>
        <taxon>Fungi</taxon>
        <taxon>Dikarya</taxon>
        <taxon>Ascomycota</taxon>
        <taxon>Pezizomycotina</taxon>
        <taxon>Dothideomycetes</taxon>
        <taxon>Dothideomycetidae</taxon>
        <taxon>Mycosphaerellales</taxon>
        <taxon>Mycosphaerellaceae</taxon>
        <taxon>Zasmidium</taxon>
    </lineage>
</organism>
<evidence type="ECO:0000256" key="1">
    <source>
        <dbReference type="SAM" id="MobiDB-lite"/>
    </source>
</evidence>
<dbReference type="GeneID" id="54557216"/>
<accession>A0A6A6D1D2</accession>
<dbReference type="EMBL" id="ML993580">
    <property type="protein sequence ID" value="KAF2173237.1"/>
    <property type="molecule type" value="Genomic_DNA"/>
</dbReference>
<feature type="compositionally biased region" description="Low complexity" evidence="1">
    <location>
        <begin position="14"/>
        <end position="28"/>
    </location>
</feature>
<reference evidence="4" key="1">
    <citation type="journal article" date="2020" name="Stud. Mycol.">
        <title>101 Dothideomycetes genomes: a test case for predicting lifestyles and emergence of pathogens.</title>
        <authorList>
            <person name="Haridas S."/>
            <person name="Albert R."/>
            <person name="Binder M."/>
            <person name="Bloem J."/>
            <person name="Labutti K."/>
            <person name="Salamov A."/>
            <person name="Andreopoulos B."/>
            <person name="Baker S."/>
            <person name="Barry K."/>
            <person name="Bills G."/>
            <person name="Bluhm B."/>
            <person name="Cannon C."/>
            <person name="Castanera R."/>
            <person name="Culley D."/>
            <person name="Daum C."/>
            <person name="Ezra D."/>
            <person name="Gonzalez J."/>
            <person name="Henrissat B."/>
            <person name="Kuo A."/>
            <person name="Liang C."/>
            <person name="Lipzen A."/>
            <person name="Lutzoni F."/>
            <person name="Magnuson J."/>
            <person name="Mondo S."/>
            <person name="Nolan M."/>
            <person name="Ohm R."/>
            <person name="Pangilinan J."/>
            <person name="Park H.-J."/>
            <person name="Ramirez L."/>
            <person name="Alfaro M."/>
            <person name="Sun H."/>
            <person name="Tritt A."/>
            <person name="Yoshinaga Y."/>
            <person name="Zwiers L.-H."/>
            <person name="Turgeon B."/>
            <person name="Goodwin S."/>
            <person name="Spatafora J."/>
            <person name="Crous P."/>
            <person name="Grigoriev I."/>
        </authorList>
    </citation>
    <scope>NUCLEOTIDE SEQUENCE</scope>
    <source>
        <strain evidence="4">ATCC 36951</strain>
    </source>
</reference>
<feature type="domain" description="DUF6594" evidence="3">
    <location>
        <begin position="43"/>
        <end position="296"/>
    </location>
</feature>
<keyword evidence="2" id="KW-0472">Membrane</keyword>
<feature type="region of interest" description="Disordered" evidence="1">
    <location>
        <begin position="88"/>
        <end position="111"/>
    </location>
</feature>
<evidence type="ECO:0000256" key="2">
    <source>
        <dbReference type="SAM" id="Phobius"/>
    </source>
</evidence>
<feature type="transmembrane region" description="Helical" evidence="2">
    <location>
        <begin position="281"/>
        <end position="299"/>
    </location>
</feature>
<dbReference type="RefSeq" id="XP_033674126.1">
    <property type="nucleotide sequence ID" value="XM_033803944.1"/>
</dbReference>